<evidence type="ECO:0000313" key="6">
    <source>
        <dbReference type="EMBL" id="ADL08970.1"/>
    </source>
</evidence>
<evidence type="ECO:0000313" key="7">
    <source>
        <dbReference type="Proteomes" id="UP000000272"/>
    </source>
</evidence>
<dbReference type="GO" id="GO:0016020">
    <property type="term" value="C:membrane"/>
    <property type="evidence" value="ECO:0007669"/>
    <property type="project" value="UniProtKB-SubCell"/>
</dbReference>
<gene>
    <name evidence="6" type="ordered locus">Toce_2261</name>
</gene>
<dbReference type="RefSeq" id="WP_013276976.1">
    <property type="nucleotide sequence ID" value="NC_014377.1"/>
</dbReference>
<organism evidence="6 7">
    <name type="scientific">Thermosediminibacter oceani (strain ATCC BAA-1034 / DSM 16646 / JW/IW-1228P)</name>
    <dbReference type="NCBI Taxonomy" id="555079"/>
    <lineage>
        <taxon>Bacteria</taxon>
        <taxon>Bacillati</taxon>
        <taxon>Bacillota</taxon>
        <taxon>Clostridia</taxon>
        <taxon>Thermosediminibacterales</taxon>
        <taxon>Thermosediminibacteraceae</taxon>
        <taxon>Thermosediminibacter</taxon>
    </lineage>
</organism>
<comment type="subcellular location">
    <subcellularLocation>
        <location evidence="1">Membrane</location>
        <topology evidence="1">Multi-pass membrane protein</topology>
    </subcellularLocation>
</comment>
<proteinExistence type="predicted"/>
<dbReference type="Proteomes" id="UP000000272">
    <property type="component" value="Chromosome"/>
</dbReference>
<evidence type="ECO:0000256" key="3">
    <source>
        <dbReference type="ARBA" id="ARBA00022989"/>
    </source>
</evidence>
<keyword evidence="2 5" id="KW-0812">Transmembrane</keyword>
<dbReference type="AlphaFoldDB" id="D9S191"/>
<dbReference type="GO" id="GO:0009403">
    <property type="term" value="P:toxin biosynthetic process"/>
    <property type="evidence" value="ECO:0007669"/>
    <property type="project" value="InterPro"/>
</dbReference>
<dbReference type="eggNOG" id="COG1286">
    <property type="taxonomic scope" value="Bacteria"/>
</dbReference>
<dbReference type="OrthoDB" id="1725562at2"/>
<dbReference type="HOGENOM" id="CLU_1433866_0_0_9"/>
<dbReference type="PANTHER" id="PTHR37306:SF1">
    <property type="entry name" value="COLICIN V PRODUCTION PROTEIN"/>
    <property type="match status" value="1"/>
</dbReference>
<sequence length="189" mass="20511">MNWLDILLIVLFLKSAFDGFSKGFLLSAFKIAGTLVALYVSIFYRDVAVGFLKESLNMEEALSPMLNPGLPGTAHAVETSIGAGTLMEMALSALGFLAIFLAVQVLFALVGFFLSGVFMFSQLSFTNRIMGMGFGLLSTSVWIALISSVLSPFVMAWPGSVLERGVSGSYILQHMKFLDFILPVVVKFI</sequence>
<dbReference type="InterPro" id="IPR003825">
    <property type="entry name" value="Colicin-V_CvpA"/>
</dbReference>
<evidence type="ECO:0000256" key="5">
    <source>
        <dbReference type="SAM" id="Phobius"/>
    </source>
</evidence>
<evidence type="ECO:0000256" key="4">
    <source>
        <dbReference type="ARBA" id="ARBA00023136"/>
    </source>
</evidence>
<evidence type="ECO:0000256" key="1">
    <source>
        <dbReference type="ARBA" id="ARBA00004141"/>
    </source>
</evidence>
<dbReference type="Pfam" id="PF02674">
    <property type="entry name" value="Colicin_V"/>
    <property type="match status" value="1"/>
</dbReference>
<evidence type="ECO:0000256" key="2">
    <source>
        <dbReference type="ARBA" id="ARBA00022692"/>
    </source>
</evidence>
<keyword evidence="7" id="KW-1185">Reference proteome</keyword>
<dbReference type="EMBL" id="CP002131">
    <property type="protein sequence ID" value="ADL08970.1"/>
    <property type="molecule type" value="Genomic_DNA"/>
</dbReference>
<dbReference type="PANTHER" id="PTHR37306">
    <property type="entry name" value="COLICIN V PRODUCTION PROTEIN"/>
    <property type="match status" value="1"/>
</dbReference>
<keyword evidence="4 5" id="KW-0472">Membrane</keyword>
<feature type="transmembrane region" description="Helical" evidence="5">
    <location>
        <begin position="94"/>
        <end position="120"/>
    </location>
</feature>
<dbReference type="KEGG" id="toc:Toce_2261"/>
<feature type="transmembrane region" description="Helical" evidence="5">
    <location>
        <begin position="132"/>
        <end position="157"/>
    </location>
</feature>
<protein>
    <submittedName>
        <fullName evidence="6">Colicin V production protein</fullName>
    </submittedName>
</protein>
<reference evidence="6 7" key="1">
    <citation type="journal article" date="2010" name="Stand. Genomic Sci.">
        <title>Complete genome sequence of Thermosediminibacter oceani type strain (JW/IW-1228P).</title>
        <authorList>
            <person name="Pitluck S."/>
            <person name="Yasawong M."/>
            <person name="Munk C."/>
            <person name="Nolan M."/>
            <person name="Lapidus A."/>
            <person name="Lucas S."/>
            <person name="Glavina Del Rio T."/>
            <person name="Tice H."/>
            <person name="Cheng J.F."/>
            <person name="Bruce D."/>
            <person name="Detter C."/>
            <person name="Tapia R."/>
            <person name="Han C."/>
            <person name="Goodwin L."/>
            <person name="Liolios K."/>
            <person name="Ivanova N."/>
            <person name="Mavromatis K."/>
            <person name="Mikhailova N."/>
            <person name="Pati A."/>
            <person name="Chen A."/>
            <person name="Palaniappan K."/>
            <person name="Land M."/>
            <person name="Hauser L."/>
            <person name="Chang Y.J."/>
            <person name="Jeffries C.D."/>
            <person name="Rohde M."/>
            <person name="Spring S."/>
            <person name="Sikorski J."/>
            <person name="Goker M."/>
            <person name="Woyke T."/>
            <person name="Bristow J."/>
            <person name="Eisen J.A."/>
            <person name="Markowitz V."/>
            <person name="Hugenholtz P."/>
            <person name="Kyrpides N.C."/>
            <person name="Klenk H.P."/>
        </authorList>
    </citation>
    <scope>NUCLEOTIDE SEQUENCE [LARGE SCALE GENOMIC DNA]</scope>
    <source>
        <strain evidence="7">ATCC BAA-1034 / DSM 16646 / JW/IW-1228P</strain>
    </source>
</reference>
<dbReference type="STRING" id="555079.Toce_2261"/>
<feature type="transmembrane region" description="Helical" evidence="5">
    <location>
        <begin position="24"/>
        <end position="44"/>
    </location>
</feature>
<accession>D9S191</accession>
<name>D9S191_THEOJ</name>
<keyword evidence="3 5" id="KW-1133">Transmembrane helix</keyword>